<dbReference type="AlphaFoldDB" id="A0ABD6B416"/>
<evidence type="ECO:0000313" key="2">
    <source>
        <dbReference type="Proteomes" id="UP001597187"/>
    </source>
</evidence>
<sequence length="311" mass="35284">MRGTLTISIEVELGWGVHDLPDKAHLSADGLAERTYLQKLLSKTEQCDVPISFDIVGHLLLDECTGTHAGPYSEGWFDADPGTNAESDPLFYAPEMAEWILESSADHELCTHTFSHLLCRQASDATLDTELEAVQKLHRELDAPVVSFVPPRHSRPNNDVLRRNGIRIARYAKTKDSPTPAHRVWELAVGPHPEWEPQVVDDIFETYCTTYPSLTARTLPAGQRDGAHPVFDHLPLRARKRLHLYYLKESTRRAIESGTPLHLWCHLFDLSNEHQWEVLAEYLEYLAAIPAEDLEIRTMRQLAETKLQVAQ</sequence>
<reference evidence="1 2" key="1">
    <citation type="journal article" date="2019" name="Int. J. Syst. Evol. Microbiol.">
        <title>The Global Catalogue of Microorganisms (GCM) 10K type strain sequencing project: providing services to taxonomists for standard genome sequencing and annotation.</title>
        <authorList>
            <consortium name="The Broad Institute Genomics Platform"/>
            <consortium name="The Broad Institute Genome Sequencing Center for Infectious Disease"/>
            <person name="Wu L."/>
            <person name="Ma J."/>
        </authorList>
    </citation>
    <scope>NUCLEOTIDE SEQUENCE [LARGE SCALE GENOMIC DNA]</scope>
    <source>
        <strain evidence="1 2">CGMCC 1.12563</strain>
    </source>
</reference>
<dbReference type="InterPro" id="IPR011330">
    <property type="entry name" value="Glyco_hydro/deAcase_b/a-brl"/>
</dbReference>
<dbReference type="Proteomes" id="UP001597187">
    <property type="component" value="Unassembled WGS sequence"/>
</dbReference>
<dbReference type="SUPFAM" id="SSF88713">
    <property type="entry name" value="Glycoside hydrolase/deacetylase"/>
    <property type="match status" value="1"/>
</dbReference>
<dbReference type="Gene3D" id="3.20.20.370">
    <property type="entry name" value="Glycoside hydrolase/deacetylase"/>
    <property type="match status" value="1"/>
</dbReference>
<name>A0ABD6B416_9EURY</name>
<proteinExistence type="predicted"/>
<dbReference type="RefSeq" id="WP_250875741.1">
    <property type="nucleotide sequence ID" value="NZ_JALXFV010000011.1"/>
</dbReference>
<dbReference type="EMBL" id="JBHUDC010000011">
    <property type="protein sequence ID" value="MFD1515819.1"/>
    <property type="molecule type" value="Genomic_DNA"/>
</dbReference>
<gene>
    <name evidence="1" type="ORF">ACFSBT_21265</name>
</gene>
<evidence type="ECO:0000313" key="1">
    <source>
        <dbReference type="EMBL" id="MFD1515819.1"/>
    </source>
</evidence>
<organism evidence="1 2">
    <name type="scientific">Halomarina rubra</name>
    <dbReference type="NCBI Taxonomy" id="2071873"/>
    <lineage>
        <taxon>Archaea</taxon>
        <taxon>Methanobacteriati</taxon>
        <taxon>Methanobacteriota</taxon>
        <taxon>Stenosarchaea group</taxon>
        <taxon>Halobacteria</taxon>
        <taxon>Halobacteriales</taxon>
        <taxon>Natronomonadaceae</taxon>
        <taxon>Halomarina</taxon>
    </lineage>
</organism>
<accession>A0ABD6B416</accession>
<keyword evidence="2" id="KW-1185">Reference proteome</keyword>
<protein>
    <submittedName>
        <fullName evidence="1">Polysaccharide deacetylase</fullName>
    </submittedName>
</protein>
<comment type="caution">
    <text evidence="1">The sequence shown here is derived from an EMBL/GenBank/DDBJ whole genome shotgun (WGS) entry which is preliminary data.</text>
</comment>